<dbReference type="InterPro" id="IPR019887">
    <property type="entry name" value="Tscrpt_reg_AsnC/Lrp_C"/>
</dbReference>
<dbReference type="Gene3D" id="3.30.70.920">
    <property type="match status" value="1"/>
</dbReference>
<evidence type="ECO:0000259" key="1">
    <source>
        <dbReference type="Pfam" id="PF01037"/>
    </source>
</evidence>
<keyword evidence="3" id="KW-1185">Reference proteome</keyword>
<accession>A0A097QTD9</accession>
<dbReference type="HOGENOM" id="CLU_170329_2_2_2"/>
<dbReference type="KEGG" id="teu:TEU_05010"/>
<dbReference type="RefSeq" id="WP_050002725.1">
    <property type="nucleotide sequence ID" value="NZ_CP008887.1"/>
</dbReference>
<dbReference type="GeneID" id="25152795"/>
<evidence type="ECO:0000313" key="3">
    <source>
        <dbReference type="Proteomes" id="UP000029980"/>
    </source>
</evidence>
<protein>
    <recommendedName>
        <fullName evidence="1">Transcription regulator AsnC/Lrp ligand binding domain-containing protein</fullName>
    </recommendedName>
</protein>
<sequence length="75" mass="8577">MEAFMLLVTDSRHDFEVLESLKSLPQTLEVHRLYGEYDMLLKVRVNDLEELSSLERELLNGGQILSIDTLVIAGE</sequence>
<proteinExistence type="predicted"/>
<evidence type="ECO:0000313" key="2">
    <source>
        <dbReference type="EMBL" id="AIU69745.1"/>
    </source>
</evidence>
<gene>
    <name evidence="2" type="ORF">TEU_05010</name>
</gene>
<reference evidence="2 3" key="1">
    <citation type="journal article" date="2015" name="Int. J. Syst. Evol. Microbiol.">
        <title>Thermococcus eurythermalis sp. nov., a conditional piezophilic hyperthermophilic archaeon with a wide temperature range isolated from an oil-immersed chimney in the Guaymas Basin.</title>
        <authorList>
            <person name="Zhao W."/>
            <person name="Zeng X."/>
            <person name="Xiao X."/>
        </authorList>
    </citation>
    <scope>NUCLEOTIDE SEQUENCE [LARGE SCALE GENOMIC DNA]</scope>
    <source>
        <strain evidence="2 3">A501</strain>
    </source>
</reference>
<dbReference type="Pfam" id="PF01037">
    <property type="entry name" value="AsnC_trans_reg"/>
    <property type="match status" value="1"/>
</dbReference>
<name>A0A097QTD9_9EURY</name>
<dbReference type="SUPFAM" id="SSF54909">
    <property type="entry name" value="Dimeric alpha+beta barrel"/>
    <property type="match status" value="1"/>
</dbReference>
<dbReference type="Proteomes" id="UP000029980">
    <property type="component" value="Chromosome"/>
</dbReference>
<organism evidence="2 3">
    <name type="scientific">Thermococcus eurythermalis</name>
    <dbReference type="NCBI Taxonomy" id="1505907"/>
    <lineage>
        <taxon>Archaea</taxon>
        <taxon>Methanobacteriati</taxon>
        <taxon>Methanobacteriota</taxon>
        <taxon>Thermococci</taxon>
        <taxon>Thermococcales</taxon>
        <taxon>Thermococcaceae</taxon>
        <taxon>Thermococcus</taxon>
    </lineage>
</organism>
<dbReference type="STRING" id="1505907.TEU_05010"/>
<feature type="domain" description="Transcription regulator AsnC/Lrp ligand binding" evidence="1">
    <location>
        <begin position="12"/>
        <end position="72"/>
    </location>
</feature>
<dbReference type="EMBL" id="CP008887">
    <property type="protein sequence ID" value="AIU69745.1"/>
    <property type="molecule type" value="Genomic_DNA"/>
</dbReference>
<dbReference type="AlphaFoldDB" id="A0A097QTD9"/>
<dbReference type="InterPro" id="IPR011008">
    <property type="entry name" value="Dimeric_a/b-barrel"/>
</dbReference>